<dbReference type="InterPro" id="IPR005540">
    <property type="entry name" value="KNOX1"/>
</dbReference>
<evidence type="ECO:0000256" key="2">
    <source>
        <dbReference type="ARBA" id="ARBA00023242"/>
    </source>
</evidence>
<dbReference type="Pfam" id="PF03790">
    <property type="entry name" value="KNOX1"/>
    <property type="match status" value="1"/>
</dbReference>
<keyword evidence="6" id="KW-1185">Reference proteome</keyword>
<keyword evidence="2" id="KW-0539">Nucleus</keyword>
<evidence type="ECO:0000313" key="6">
    <source>
        <dbReference type="Proteomes" id="UP001141552"/>
    </source>
</evidence>
<evidence type="ECO:0000259" key="3">
    <source>
        <dbReference type="SMART" id="SM01255"/>
    </source>
</evidence>
<dbReference type="GO" id="GO:0005634">
    <property type="term" value="C:nucleus"/>
    <property type="evidence" value="ECO:0007669"/>
    <property type="project" value="UniProtKB-SubCell"/>
</dbReference>
<dbReference type="EMBL" id="JAKUCV010004288">
    <property type="protein sequence ID" value="KAJ4835809.1"/>
    <property type="molecule type" value="Genomic_DNA"/>
</dbReference>
<dbReference type="Proteomes" id="UP001141552">
    <property type="component" value="Unassembled WGS sequence"/>
</dbReference>
<dbReference type="Pfam" id="PF03791">
    <property type="entry name" value="KNOX2"/>
    <property type="match status" value="1"/>
</dbReference>
<sequence>METWRRNSSEEKVQDEEAKTLKERISTHPLYGLLVQAHMDCLKVGSIGDLVDQSYTMKKHTGTRNTSCSLSQPELDHFMEAYCFALSKLKEAMEEPQKETAAFIKSMHLQLSELTRAYPAAAEASTTLAG</sequence>
<dbReference type="AlphaFoldDB" id="A0A9Q0FS11"/>
<evidence type="ECO:0000259" key="4">
    <source>
        <dbReference type="SMART" id="SM01256"/>
    </source>
</evidence>
<dbReference type="SMART" id="SM01255">
    <property type="entry name" value="KNOX1"/>
    <property type="match status" value="1"/>
</dbReference>
<dbReference type="PANTHER" id="PTHR48452:SF1">
    <property type="entry name" value="FUSED COMPOUND LEAF 1"/>
    <property type="match status" value="1"/>
</dbReference>
<proteinExistence type="predicted"/>
<protein>
    <recommendedName>
        <fullName evidence="7">KNOX2 domain-containing protein</fullName>
    </recommendedName>
</protein>
<dbReference type="InterPro" id="IPR005541">
    <property type="entry name" value="KNOX2"/>
</dbReference>
<dbReference type="OrthoDB" id="1704693at2759"/>
<evidence type="ECO:0000256" key="1">
    <source>
        <dbReference type="ARBA" id="ARBA00004123"/>
    </source>
</evidence>
<dbReference type="GO" id="GO:0003677">
    <property type="term" value="F:DNA binding"/>
    <property type="evidence" value="ECO:0007669"/>
    <property type="project" value="InterPro"/>
</dbReference>
<reference evidence="5" key="1">
    <citation type="submission" date="2022-02" db="EMBL/GenBank/DDBJ databases">
        <authorList>
            <person name="Henning P.M."/>
            <person name="McCubbin A.G."/>
            <person name="Shore J.S."/>
        </authorList>
    </citation>
    <scope>NUCLEOTIDE SEQUENCE</scope>
    <source>
        <strain evidence="5">F60SS</strain>
        <tissue evidence="5">Leaves</tissue>
    </source>
</reference>
<evidence type="ECO:0000313" key="5">
    <source>
        <dbReference type="EMBL" id="KAJ4835809.1"/>
    </source>
</evidence>
<comment type="caution">
    <text evidence="5">The sequence shown here is derived from an EMBL/GenBank/DDBJ whole genome shotgun (WGS) entry which is preliminary data.</text>
</comment>
<organism evidence="5 6">
    <name type="scientific">Turnera subulata</name>
    <dbReference type="NCBI Taxonomy" id="218843"/>
    <lineage>
        <taxon>Eukaryota</taxon>
        <taxon>Viridiplantae</taxon>
        <taxon>Streptophyta</taxon>
        <taxon>Embryophyta</taxon>
        <taxon>Tracheophyta</taxon>
        <taxon>Spermatophyta</taxon>
        <taxon>Magnoliopsida</taxon>
        <taxon>eudicotyledons</taxon>
        <taxon>Gunneridae</taxon>
        <taxon>Pentapetalae</taxon>
        <taxon>rosids</taxon>
        <taxon>fabids</taxon>
        <taxon>Malpighiales</taxon>
        <taxon>Passifloraceae</taxon>
        <taxon>Turnera</taxon>
    </lineage>
</organism>
<evidence type="ECO:0008006" key="7">
    <source>
        <dbReference type="Google" id="ProtNLM"/>
    </source>
</evidence>
<dbReference type="SMART" id="SM01256">
    <property type="entry name" value="KNOX2"/>
    <property type="match status" value="1"/>
</dbReference>
<feature type="domain" description="KNOX1" evidence="3">
    <location>
        <begin position="19"/>
        <end position="63"/>
    </location>
</feature>
<reference evidence="5" key="2">
    <citation type="journal article" date="2023" name="Plants (Basel)">
        <title>Annotation of the Turnera subulata (Passifloraceae) Draft Genome Reveals the S-Locus Evolved after the Divergence of Turneroideae from Passifloroideae in a Stepwise Manner.</title>
        <authorList>
            <person name="Henning P.M."/>
            <person name="Roalson E.H."/>
            <person name="Mir W."/>
            <person name="McCubbin A.G."/>
            <person name="Shore J.S."/>
        </authorList>
    </citation>
    <scope>NUCLEOTIDE SEQUENCE</scope>
    <source>
        <strain evidence="5">F60SS</strain>
    </source>
</reference>
<accession>A0A9Q0FS11</accession>
<comment type="subcellular location">
    <subcellularLocation>
        <location evidence="1">Nucleus</location>
    </subcellularLocation>
</comment>
<gene>
    <name evidence="5" type="ORF">Tsubulata_031351</name>
</gene>
<dbReference type="PANTHER" id="PTHR48452">
    <property type="entry name" value="FUSED COMPOUND LEAF 1"/>
    <property type="match status" value="1"/>
</dbReference>
<name>A0A9Q0FS11_9ROSI</name>
<feature type="domain" description="KNOX2" evidence="4">
    <location>
        <begin position="65"/>
        <end position="116"/>
    </location>
</feature>